<proteinExistence type="predicted"/>
<name>X1KS89_9ZZZZ</name>
<comment type="caution">
    <text evidence="1">The sequence shown here is derived from an EMBL/GenBank/DDBJ whole genome shotgun (WGS) entry which is preliminary data.</text>
</comment>
<accession>X1KS89</accession>
<dbReference type="AlphaFoldDB" id="X1KS89"/>
<gene>
    <name evidence="1" type="ORF">S06H3_19867</name>
</gene>
<organism evidence="1">
    <name type="scientific">marine sediment metagenome</name>
    <dbReference type="NCBI Taxonomy" id="412755"/>
    <lineage>
        <taxon>unclassified sequences</taxon>
        <taxon>metagenomes</taxon>
        <taxon>ecological metagenomes</taxon>
    </lineage>
</organism>
<dbReference type="EMBL" id="BARV01010223">
    <property type="protein sequence ID" value="GAI09568.1"/>
    <property type="molecule type" value="Genomic_DNA"/>
</dbReference>
<evidence type="ECO:0000313" key="1">
    <source>
        <dbReference type="EMBL" id="GAI09568.1"/>
    </source>
</evidence>
<reference evidence="1" key="1">
    <citation type="journal article" date="2014" name="Front. Microbiol.">
        <title>High frequency of phylogenetically diverse reductive dehalogenase-homologous genes in deep subseafloor sedimentary metagenomes.</title>
        <authorList>
            <person name="Kawai M."/>
            <person name="Futagami T."/>
            <person name="Toyoda A."/>
            <person name="Takaki Y."/>
            <person name="Nishi S."/>
            <person name="Hori S."/>
            <person name="Arai W."/>
            <person name="Tsubouchi T."/>
            <person name="Morono Y."/>
            <person name="Uchiyama I."/>
            <person name="Ito T."/>
            <person name="Fujiyama A."/>
            <person name="Inagaki F."/>
            <person name="Takami H."/>
        </authorList>
    </citation>
    <scope>NUCLEOTIDE SEQUENCE</scope>
    <source>
        <strain evidence="1">Expedition CK06-06</strain>
    </source>
</reference>
<sequence>VGGHNHPAKVKTSIAKGIARDKHPLFAGELY</sequence>
<protein>
    <submittedName>
        <fullName evidence="1">Uncharacterized protein</fullName>
    </submittedName>
</protein>
<feature type="non-terminal residue" evidence="1">
    <location>
        <position position="1"/>
    </location>
</feature>